<dbReference type="InterPro" id="IPR022496">
    <property type="entry name" value="T6A_TsaB"/>
</dbReference>
<reference evidence="4" key="1">
    <citation type="journal article" date="2019" name="Int. J. Syst. Evol. Microbiol.">
        <title>The Global Catalogue of Microorganisms (GCM) 10K type strain sequencing project: providing services to taxonomists for standard genome sequencing and annotation.</title>
        <authorList>
            <consortium name="The Broad Institute Genomics Platform"/>
            <consortium name="The Broad Institute Genome Sequencing Center for Infectious Disease"/>
            <person name="Wu L."/>
            <person name="Ma J."/>
        </authorList>
    </citation>
    <scope>NUCLEOTIDE SEQUENCE [LARGE SCALE GENOMIC DNA]</scope>
    <source>
        <strain evidence="4">JCM 13250</strain>
    </source>
</reference>
<evidence type="ECO:0000313" key="4">
    <source>
        <dbReference type="Proteomes" id="UP001500218"/>
    </source>
</evidence>
<organism evidence="3 4">
    <name type="scientific">Luedemannella flava</name>
    <dbReference type="NCBI Taxonomy" id="349316"/>
    <lineage>
        <taxon>Bacteria</taxon>
        <taxon>Bacillati</taxon>
        <taxon>Actinomycetota</taxon>
        <taxon>Actinomycetes</taxon>
        <taxon>Micromonosporales</taxon>
        <taxon>Micromonosporaceae</taxon>
        <taxon>Luedemannella</taxon>
    </lineage>
</organism>
<comment type="caution">
    <text evidence="3">The sequence shown here is derived from an EMBL/GenBank/DDBJ whole genome shotgun (WGS) entry which is preliminary data.</text>
</comment>
<dbReference type="InterPro" id="IPR043129">
    <property type="entry name" value="ATPase_NBD"/>
</dbReference>
<dbReference type="RefSeq" id="WP_344128094.1">
    <property type="nucleotide sequence ID" value="NZ_BAAALT010000039.1"/>
</dbReference>
<protein>
    <submittedName>
        <fullName evidence="3">tRNA (Adenosine(37)-N6)-threonylcarbamoyltransferase complex dimerization subunit type 1 TsaB</fullName>
    </submittedName>
</protein>
<dbReference type="EMBL" id="BAAALT010000039">
    <property type="protein sequence ID" value="GAA1795761.1"/>
    <property type="molecule type" value="Genomic_DNA"/>
</dbReference>
<feature type="region of interest" description="Disordered" evidence="1">
    <location>
        <begin position="201"/>
        <end position="225"/>
    </location>
</feature>
<gene>
    <name evidence="3" type="primary">tsaB</name>
    <name evidence="3" type="ORF">GCM10009682_16920</name>
</gene>
<proteinExistence type="predicted"/>
<evidence type="ECO:0000256" key="1">
    <source>
        <dbReference type="SAM" id="MobiDB-lite"/>
    </source>
</evidence>
<feature type="domain" description="Gcp-like" evidence="2">
    <location>
        <begin position="36"/>
        <end position="151"/>
    </location>
</feature>
<keyword evidence="4" id="KW-1185">Reference proteome</keyword>
<dbReference type="InterPro" id="IPR000905">
    <property type="entry name" value="Gcp-like_dom"/>
</dbReference>
<dbReference type="Proteomes" id="UP001500218">
    <property type="component" value="Unassembled WGS sequence"/>
</dbReference>
<feature type="compositionally biased region" description="Basic and acidic residues" evidence="1">
    <location>
        <begin position="210"/>
        <end position="219"/>
    </location>
</feature>
<name>A0ABP4XXZ3_9ACTN</name>
<sequence>MLVVVVDTSTPAVTAALAEVSRDGVTVLAERATVDARAHGEVLAPQLSSCLLDAGVSITSVGAVVAGVGPGPFTGLRVGLVTAASVAQSLGVPTYGVVSLDGLGAAAPGPGPTLVATDARRKEIYWAVYLDGVRLTDPAVGRPADVIASLPPDGGPVRAIGDGALKYADVLGLPVLETPRYPSPSVLVGLAASRILDGAPSEPLTPQYLRRPDATEPHARKPVLT</sequence>
<dbReference type="Pfam" id="PF00814">
    <property type="entry name" value="TsaD"/>
    <property type="match status" value="1"/>
</dbReference>
<accession>A0ABP4XXZ3</accession>
<evidence type="ECO:0000259" key="2">
    <source>
        <dbReference type="Pfam" id="PF00814"/>
    </source>
</evidence>
<dbReference type="NCBIfam" id="TIGR03725">
    <property type="entry name" value="T6A_YeaZ"/>
    <property type="match status" value="1"/>
</dbReference>
<dbReference type="Gene3D" id="3.30.420.40">
    <property type="match status" value="2"/>
</dbReference>
<dbReference type="SUPFAM" id="SSF53067">
    <property type="entry name" value="Actin-like ATPase domain"/>
    <property type="match status" value="2"/>
</dbReference>
<evidence type="ECO:0000313" key="3">
    <source>
        <dbReference type="EMBL" id="GAA1795761.1"/>
    </source>
</evidence>